<evidence type="ECO:0000313" key="3">
    <source>
        <dbReference type="Proteomes" id="UP000001549"/>
    </source>
</evidence>
<feature type="region of interest" description="Disordered" evidence="1">
    <location>
        <begin position="101"/>
        <end position="135"/>
    </location>
</feature>
<evidence type="ECO:0000256" key="1">
    <source>
        <dbReference type="SAM" id="MobiDB-lite"/>
    </source>
</evidence>
<dbReference type="AlphaFoldDB" id="F8B5S2"/>
<dbReference type="KEGG" id="fsy:FsymDg_2824"/>
<name>F8B5S2_9ACTN</name>
<keyword evidence="3" id="KW-1185">Reference proteome</keyword>
<dbReference type="Proteomes" id="UP000001549">
    <property type="component" value="Chromosome"/>
</dbReference>
<gene>
    <name evidence="2" type="ordered locus">FsymDg_2824</name>
</gene>
<evidence type="ECO:0000313" key="2">
    <source>
        <dbReference type="EMBL" id="AEH10160.1"/>
    </source>
</evidence>
<dbReference type="HOGENOM" id="CLU_635775_0_0_11"/>
<feature type="compositionally biased region" description="Gly residues" evidence="1">
    <location>
        <begin position="119"/>
        <end position="135"/>
    </location>
</feature>
<dbReference type="STRING" id="656024.FsymDg_2824"/>
<protein>
    <submittedName>
        <fullName evidence="2">Uncharacterized protein</fullName>
    </submittedName>
</protein>
<reference evidence="2 3" key="1">
    <citation type="submission" date="2011-05" db="EMBL/GenBank/DDBJ databases">
        <title>Complete sequence of chromosome of Frankia symbiont of Datisca glomerata.</title>
        <authorList>
            <consortium name="US DOE Joint Genome Institute"/>
            <person name="Lucas S."/>
            <person name="Han J."/>
            <person name="Lapidus A."/>
            <person name="Cheng J.-F."/>
            <person name="Goodwin L."/>
            <person name="Pitluck S."/>
            <person name="Peters L."/>
            <person name="Mikhailova N."/>
            <person name="Chertkov O."/>
            <person name="Teshima H."/>
            <person name="Han C."/>
            <person name="Tapia R."/>
            <person name="Land M."/>
            <person name="Hauser L."/>
            <person name="Kyrpides N."/>
            <person name="Ivanova N."/>
            <person name="Pagani I."/>
            <person name="Berry A."/>
            <person name="Pawlowski K."/>
            <person name="Persson T."/>
            <person name="Vanden Heuvel B."/>
            <person name="Benson D."/>
            <person name="Woyke T."/>
        </authorList>
    </citation>
    <scope>NUCLEOTIDE SEQUENCE [LARGE SCALE GENOMIC DNA]</scope>
    <source>
        <strain evidence="3">4085684</strain>
    </source>
</reference>
<dbReference type="eggNOG" id="ENOG50335I8">
    <property type="taxonomic scope" value="Bacteria"/>
</dbReference>
<sequence>MAPGRLDAVDVTLTRLEASSATLARSLLDLDARAARVLPAPAATASAPGSQTAMYAGRARDRLDWLWDRFTTLSEVLTRARTLRTGGPRPRRTEELEALLHRASVPRKPPPPHADPAAAGGGVDDGDGDGGGVGAGGPVGAVAGISIHPEELLVGTAETVAAANADLDLLETARSGSLATLAAAERELAELTAALQRIGLGSGSVAELAAARTSVSSLAASVASDPMAVTPAEPAETADRVRLARDAVDELCRQHDSLPDELRAASELLAEIVSAAAAAERATATVVTRVTGTDTGLLRLADGWLDDPQRGLRPWLERLDRRQATGDWLRASRGLTAWRGVATSALATARRAAEVNAAPLNRRGELRGLLRALHAKAVRHGVAEAPDLDVVFQRARETLYTSPVDLDAATELVMSYAAKLVGHTDLEEPTR</sequence>
<dbReference type="EMBL" id="CP002801">
    <property type="protein sequence ID" value="AEH10160.1"/>
    <property type="molecule type" value="Genomic_DNA"/>
</dbReference>
<organism evidence="2 3">
    <name type="scientific">Candidatus Protofrankia datiscae</name>
    <dbReference type="NCBI Taxonomy" id="2716812"/>
    <lineage>
        <taxon>Bacteria</taxon>
        <taxon>Bacillati</taxon>
        <taxon>Actinomycetota</taxon>
        <taxon>Actinomycetes</taxon>
        <taxon>Frankiales</taxon>
        <taxon>Frankiaceae</taxon>
        <taxon>Protofrankia</taxon>
    </lineage>
</organism>
<accession>F8B5S2</accession>
<dbReference type="RefSeq" id="WP_013874067.1">
    <property type="nucleotide sequence ID" value="NC_015656.1"/>
</dbReference>
<proteinExistence type="predicted"/>